<dbReference type="PANTHER" id="PTHR17695">
    <property type="entry name" value="SMALL SUBUNIT PROCESSOME COMPONENT 20 HOMOLOG"/>
    <property type="match status" value="1"/>
</dbReference>
<feature type="non-terminal residue" evidence="1">
    <location>
        <position position="1"/>
    </location>
</feature>
<dbReference type="OrthoDB" id="360653at2759"/>
<dbReference type="PANTHER" id="PTHR17695:SF11">
    <property type="entry name" value="SMALL SUBUNIT PROCESSOME COMPONENT 20 HOMOLOG"/>
    <property type="match status" value="1"/>
</dbReference>
<organism evidence="1 2">
    <name type="scientific">Brachionus calyciflorus</name>
    <dbReference type="NCBI Taxonomy" id="104777"/>
    <lineage>
        <taxon>Eukaryota</taxon>
        <taxon>Metazoa</taxon>
        <taxon>Spiralia</taxon>
        <taxon>Gnathifera</taxon>
        <taxon>Rotifera</taxon>
        <taxon>Eurotatoria</taxon>
        <taxon>Monogononta</taxon>
        <taxon>Pseudotrocha</taxon>
        <taxon>Ploima</taxon>
        <taxon>Brachionidae</taxon>
        <taxon>Brachionus</taxon>
    </lineage>
</organism>
<comment type="caution">
    <text evidence="1">The sequence shown here is derived from an EMBL/GenBank/DDBJ whole genome shotgun (WGS) entry which is preliminary data.</text>
</comment>
<dbReference type="GO" id="GO:0032040">
    <property type="term" value="C:small-subunit processome"/>
    <property type="evidence" value="ECO:0007669"/>
    <property type="project" value="TreeGrafter"/>
</dbReference>
<accession>A0A813T654</accession>
<sequence length="531" mass="62455">EFTQAFFNLGKLVLLSDNVKFSIEKVNVLPINLYQDKCDYKLVANLTRSLFDYALFETVILPNLISYFESQINVNYQTHNLLEKTFLSLITEYLLVHKKVLDIDYSNTETIIDNYDHLIKTKGLIHLNRLFQGDKKYMESKLNVKITEFIITQIDTWSSDSDILINSLITCPILIVKNSLLIEKIRNLSSKIVDQIDLKLNEESFEDKEMTQMELNCYFLSLTIRSLSLLSETVSSNLIINLICKLNRVKESLKNELKINFDFNSFDLSSNHLLHCLYLCENNEKNDLSLILDYLKIELSSAYASNRLNSIKLLSKYFVNVLSLNDENENILDICLKTELTPASLDEYRQKIYYLQKLDPIVCNKLINSENASREIPLRYLFGILYENFKLLWEPSVKLIQSWAADMKINDFWQIFSEFLSDLTHKIECKGHAWRKRQNKMDIDENDMDFNLMKCLDKYRYANMNSIDYMNNRLLMCKSMQGFASICEGKTRMLIPLFFRFMNNEYYKEENRLLSTSYDDLTKKYTRGNSN</sequence>
<dbReference type="EMBL" id="CAJNOC010000801">
    <property type="protein sequence ID" value="CAF0804545.1"/>
    <property type="molecule type" value="Genomic_DNA"/>
</dbReference>
<dbReference type="Proteomes" id="UP000663879">
    <property type="component" value="Unassembled WGS sequence"/>
</dbReference>
<dbReference type="AlphaFoldDB" id="A0A813T654"/>
<proteinExistence type="predicted"/>
<keyword evidence="2" id="KW-1185">Reference proteome</keyword>
<reference evidence="1" key="1">
    <citation type="submission" date="2021-02" db="EMBL/GenBank/DDBJ databases">
        <authorList>
            <person name="Nowell W R."/>
        </authorList>
    </citation>
    <scope>NUCLEOTIDE SEQUENCE</scope>
    <source>
        <strain evidence="1">Ploen Becks lab</strain>
    </source>
</reference>
<evidence type="ECO:0000313" key="2">
    <source>
        <dbReference type="Proteomes" id="UP000663879"/>
    </source>
</evidence>
<evidence type="ECO:0000313" key="1">
    <source>
        <dbReference type="EMBL" id="CAF0804545.1"/>
    </source>
</evidence>
<dbReference type="GO" id="GO:0030686">
    <property type="term" value="C:90S preribosome"/>
    <property type="evidence" value="ECO:0007669"/>
    <property type="project" value="TreeGrafter"/>
</dbReference>
<gene>
    <name evidence="1" type="ORF">OXX778_LOCUS6646</name>
</gene>
<dbReference type="InterPro" id="IPR052575">
    <property type="entry name" value="SSU_processome_comp_20"/>
</dbReference>
<name>A0A813T654_9BILA</name>
<protein>
    <submittedName>
        <fullName evidence="1">Uncharacterized protein</fullName>
    </submittedName>
</protein>